<dbReference type="Pfam" id="PF13280">
    <property type="entry name" value="WYL"/>
    <property type="match status" value="1"/>
</dbReference>
<dbReference type="AlphaFoldDB" id="A0A7K0KFD4"/>
<dbReference type="PANTHER" id="PTHR34580:SF9">
    <property type="entry name" value="SLL5097 PROTEIN"/>
    <property type="match status" value="1"/>
</dbReference>
<accession>A0A7K0KFD4</accession>
<keyword evidence="4" id="KW-1185">Reference proteome</keyword>
<dbReference type="EMBL" id="VUNG01000019">
    <property type="protein sequence ID" value="MST84651.1"/>
    <property type="molecule type" value="Genomic_DNA"/>
</dbReference>
<evidence type="ECO:0000259" key="2">
    <source>
        <dbReference type="Pfam" id="PF25583"/>
    </source>
</evidence>
<gene>
    <name evidence="3" type="ORF">FYJ73_08210</name>
</gene>
<dbReference type="InterPro" id="IPR057727">
    <property type="entry name" value="WCX_dom"/>
</dbReference>
<dbReference type="Pfam" id="PF25583">
    <property type="entry name" value="WCX"/>
    <property type="match status" value="1"/>
</dbReference>
<organism evidence="3 4">
    <name type="scientific">Hallella mizrahii</name>
    <dbReference type="NCBI Taxonomy" id="2606637"/>
    <lineage>
        <taxon>Bacteria</taxon>
        <taxon>Pseudomonadati</taxon>
        <taxon>Bacteroidota</taxon>
        <taxon>Bacteroidia</taxon>
        <taxon>Bacteroidales</taxon>
        <taxon>Prevotellaceae</taxon>
        <taxon>Hallella</taxon>
    </lineage>
</organism>
<dbReference type="InterPro" id="IPR026881">
    <property type="entry name" value="WYL_dom"/>
</dbReference>
<dbReference type="Proteomes" id="UP000438914">
    <property type="component" value="Unassembled WGS sequence"/>
</dbReference>
<protein>
    <submittedName>
        <fullName evidence="3">WYL domain-containing protein</fullName>
    </submittedName>
</protein>
<feature type="domain" description="WCX" evidence="2">
    <location>
        <begin position="323"/>
        <end position="396"/>
    </location>
</feature>
<evidence type="ECO:0000259" key="1">
    <source>
        <dbReference type="Pfam" id="PF13280"/>
    </source>
</evidence>
<reference evidence="3 4" key="1">
    <citation type="submission" date="2019-08" db="EMBL/GenBank/DDBJ databases">
        <title>In-depth cultivation of the pig gut microbiome towards novel bacterial diversity and tailored functional studies.</title>
        <authorList>
            <person name="Wylensek D."/>
            <person name="Hitch T.C.A."/>
            <person name="Clavel T."/>
        </authorList>
    </citation>
    <scope>NUCLEOTIDE SEQUENCE [LARGE SCALE GENOMIC DNA]</scope>
    <source>
        <strain evidence="3 4">LKV-178-WT-2A</strain>
    </source>
</reference>
<feature type="domain" description="WYL" evidence="1">
    <location>
        <begin position="223"/>
        <end position="291"/>
    </location>
</feature>
<comment type="caution">
    <text evidence="3">The sequence shown here is derived from an EMBL/GenBank/DDBJ whole genome shotgun (WGS) entry which is preliminary data.</text>
</comment>
<evidence type="ECO:0000313" key="3">
    <source>
        <dbReference type="EMBL" id="MST84651.1"/>
    </source>
</evidence>
<sequence length="402" mass="47729">MATTRSVKSKTPIFFIELLFRVILYRFHPQRYNPYVRPIRTDAIIFRENEKSWTRPHRVNVNTLSLQKKIRTMPNTKNYSTRLRVLDRCLRSGHAYTGNELTAFINEALELRGEPKITSRTTLMDDLLNIENEYHTTIIRKKRGRQMTYYYEDPEFSIFSEELSEDDFLHLSQALSILRRFKGMPQFEWMEELGARMNLCMNNAKQARATVGFESSLYNKGMEYFTPLFDAIRKKQTVELRYQSFKMKEPQTLIVHPYYLKEYNNRWFLFCCTGDYTNLSNYPLDRILAIKPAQVPFRDTDINFDDYFKDVIGVTKREGQHAEKVLLKFPKNEYPYVATKPWHGSQHKVAEDEQSVTIELDVVLNYELEQKILSWGDYVEVIGPQELRDKIKDRIQSSLKSY</sequence>
<dbReference type="InterPro" id="IPR051534">
    <property type="entry name" value="CBASS_pafABC_assoc_protein"/>
</dbReference>
<name>A0A7K0KFD4_9BACT</name>
<dbReference type="PROSITE" id="PS52050">
    <property type="entry name" value="WYL"/>
    <property type="match status" value="1"/>
</dbReference>
<proteinExistence type="predicted"/>
<dbReference type="PANTHER" id="PTHR34580">
    <property type="match status" value="1"/>
</dbReference>
<evidence type="ECO:0000313" key="4">
    <source>
        <dbReference type="Proteomes" id="UP000438914"/>
    </source>
</evidence>